<keyword evidence="3" id="KW-1185">Reference proteome</keyword>
<protein>
    <recommendedName>
        <fullName evidence="1">DUF5675 domain-containing protein</fullName>
    </recommendedName>
</protein>
<evidence type="ECO:0000313" key="2">
    <source>
        <dbReference type="EMBL" id="OAD90738.1"/>
    </source>
</evidence>
<feature type="domain" description="DUF5675" evidence="1">
    <location>
        <begin position="7"/>
        <end position="115"/>
    </location>
</feature>
<evidence type="ECO:0000313" key="3">
    <source>
        <dbReference type="Proteomes" id="UP000077552"/>
    </source>
</evidence>
<proteinExistence type="predicted"/>
<dbReference type="AlphaFoldDB" id="A0A1A9LBS9"/>
<accession>A0A1A9LBS9</accession>
<evidence type="ECO:0000259" key="1">
    <source>
        <dbReference type="Pfam" id="PF18925"/>
    </source>
</evidence>
<dbReference type="Proteomes" id="UP000077552">
    <property type="component" value="Unassembled WGS sequence"/>
</dbReference>
<dbReference type="EMBL" id="LXIE01000033">
    <property type="protein sequence ID" value="OAD90738.1"/>
    <property type="molecule type" value="Genomic_DNA"/>
</dbReference>
<dbReference type="STRING" id="1385699.A7A78_14320"/>
<dbReference type="Pfam" id="PF18925">
    <property type="entry name" value="DUF5675"/>
    <property type="match status" value="1"/>
</dbReference>
<dbReference type="InterPro" id="IPR043732">
    <property type="entry name" value="DUF5675"/>
</dbReference>
<gene>
    <name evidence="2" type="ORF">A7A78_14320</name>
</gene>
<reference evidence="2 3" key="1">
    <citation type="submission" date="2016-05" db="EMBL/GenBank/DDBJ databases">
        <title>Genome sequencing of Vitellibacter soesokkakensis RSSK-12.</title>
        <authorList>
            <person name="Thevarajoo S."/>
            <person name="Selvaratnam C."/>
            <person name="Goh K.M."/>
            <person name="Chan K.-G."/>
            <person name="Chong C.S."/>
        </authorList>
    </citation>
    <scope>NUCLEOTIDE SEQUENCE [LARGE SCALE GENOMIC DNA]</scope>
    <source>
        <strain evidence="2 3">RSSK-12</strain>
    </source>
</reference>
<sequence>MDLFLYRTHFRAGTNGMLFHKQHFICFCVELPWRCNEENTSCIPDGVYEMERCYSLEFGHHIRVKKVPERCGILFRCAIALGNDSSGAIIPTLQLEGIGKGSGSKEALHKVLMRMEAVRSEGKSFFLTVESVHSGR</sequence>
<name>A0A1A9LBS9_9FLAO</name>
<comment type="caution">
    <text evidence="2">The sequence shown here is derived from an EMBL/GenBank/DDBJ whole genome shotgun (WGS) entry which is preliminary data.</text>
</comment>
<dbReference type="RefSeq" id="WP_068762509.1">
    <property type="nucleotide sequence ID" value="NZ_LXIE01000033.1"/>
</dbReference>
<organism evidence="2 3">
    <name type="scientific">Aequorivita soesokkakensis</name>
    <dbReference type="NCBI Taxonomy" id="1385699"/>
    <lineage>
        <taxon>Bacteria</taxon>
        <taxon>Pseudomonadati</taxon>
        <taxon>Bacteroidota</taxon>
        <taxon>Flavobacteriia</taxon>
        <taxon>Flavobacteriales</taxon>
        <taxon>Flavobacteriaceae</taxon>
        <taxon>Aequorivita</taxon>
    </lineage>
</organism>